<protein>
    <submittedName>
        <fullName evidence="2">Uncharacterized protein</fullName>
    </submittedName>
</protein>
<organism evidence="2 3">
    <name type="scientific">Natrinema salifodinae</name>
    <dbReference type="NCBI Taxonomy" id="1202768"/>
    <lineage>
        <taxon>Archaea</taxon>
        <taxon>Methanobacteriati</taxon>
        <taxon>Methanobacteriota</taxon>
        <taxon>Stenosarchaea group</taxon>
        <taxon>Halobacteria</taxon>
        <taxon>Halobacteriales</taxon>
        <taxon>Natrialbaceae</taxon>
        <taxon>Natrinema</taxon>
    </lineage>
</organism>
<evidence type="ECO:0000313" key="3">
    <source>
        <dbReference type="Proteomes" id="UP000183275"/>
    </source>
</evidence>
<dbReference type="OrthoDB" id="204329at2157"/>
<dbReference type="AlphaFoldDB" id="A0A1I0Q501"/>
<evidence type="ECO:0000313" key="2">
    <source>
        <dbReference type="EMBL" id="SEW21846.1"/>
    </source>
</evidence>
<dbReference type="eggNOG" id="arCOG11834">
    <property type="taxonomic scope" value="Archaea"/>
</dbReference>
<feature type="compositionally biased region" description="Basic and acidic residues" evidence="1">
    <location>
        <begin position="1"/>
        <end position="15"/>
    </location>
</feature>
<evidence type="ECO:0000256" key="1">
    <source>
        <dbReference type="SAM" id="MobiDB-lite"/>
    </source>
</evidence>
<sequence length="58" mass="6657">MRTDDTSTYHDDRGEQLSGASDEFERYVSYADGDGTIICDRRNPSAWLRSTAVRPCRR</sequence>
<gene>
    <name evidence="2" type="ORF">SAMN05216285_3067</name>
</gene>
<dbReference type="Pfam" id="PF24018">
    <property type="entry name" value="DUF7331"/>
    <property type="match status" value="1"/>
</dbReference>
<accession>A0A1I0Q501</accession>
<dbReference type="RefSeq" id="WP_173424889.1">
    <property type="nucleotide sequence ID" value="NZ_FOIS01000004.1"/>
</dbReference>
<dbReference type="Proteomes" id="UP000183275">
    <property type="component" value="Unassembled WGS sequence"/>
</dbReference>
<feature type="region of interest" description="Disordered" evidence="1">
    <location>
        <begin position="1"/>
        <end position="20"/>
    </location>
</feature>
<proteinExistence type="predicted"/>
<dbReference type="InterPro" id="IPR055755">
    <property type="entry name" value="DUF7331"/>
</dbReference>
<reference evidence="3" key="1">
    <citation type="submission" date="2016-10" db="EMBL/GenBank/DDBJ databases">
        <authorList>
            <person name="Varghese N."/>
        </authorList>
    </citation>
    <scope>NUCLEOTIDE SEQUENCE [LARGE SCALE GENOMIC DNA]</scope>
    <source>
        <strain evidence="3">CGMCC 1.12284</strain>
    </source>
</reference>
<dbReference type="EMBL" id="FOIS01000004">
    <property type="protein sequence ID" value="SEW21846.1"/>
    <property type="molecule type" value="Genomic_DNA"/>
</dbReference>
<keyword evidence="3" id="KW-1185">Reference proteome</keyword>
<name>A0A1I0Q501_9EURY</name>